<accession>A0A125Q744</accession>
<evidence type="ECO:0000259" key="2">
    <source>
        <dbReference type="Pfam" id="PF14534"/>
    </source>
</evidence>
<dbReference type="AlphaFoldDB" id="A0A125Q744"/>
<feature type="signal peptide" evidence="1">
    <location>
        <begin position="1"/>
        <end position="24"/>
    </location>
</feature>
<evidence type="ECO:0000313" key="4">
    <source>
        <dbReference type="Proteomes" id="UP000057737"/>
    </source>
</evidence>
<reference evidence="3 4" key="1">
    <citation type="submission" date="2015-11" db="EMBL/GenBank/DDBJ databases">
        <title>Draft Genome Sequence of the Strain BR 10303 (Bradyrhizobium sp.) isolated from nodules of Centrolobium paraense.</title>
        <authorList>
            <person name="Zelli J.E."/>
            <person name="Simoes-Araujo J.L."/>
            <person name="Barauna A.C."/>
            <person name="Silva K."/>
        </authorList>
    </citation>
    <scope>NUCLEOTIDE SEQUENCE [LARGE SCALE GENOMIC DNA]</scope>
    <source>
        <strain evidence="3 4">BR 10303</strain>
    </source>
</reference>
<feature type="domain" description="DUF4440" evidence="2">
    <location>
        <begin position="34"/>
        <end position="139"/>
    </location>
</feature>
<dbReference type="Proteomes" id="UP000057737">
    <property type="component" value="Unassembled WGS sequence"/>
</dbReference>
<dbReference type="InterPro" id="IPR027843">
    <property type="entry name" value="DUF4440"/>
</dbReference>
<dbReference type="InterPro" id="IPR032710">
    <property type="entry name" value="NTF2-like_dom_sf"/>
</dbReference>
<name>A0A125Q744_9BRAD</name>
<dbReference type="OrthoDB" id="8252732at2"/>
<organism evidence="3 4">
    <name type="scientific">Bradyrhizobium macuxiense</name>
    <dbReference type="NCBI Taxonomy" id="1755647"/>
    <lineage>
        <taxon>Bacteria</taxon>
        <taxon>Pseudomonadati</taxon>
        <taxon>Pseudomonadota</taxon>
        <taxon>Alphaproteobacteria</taxon>
        <taxon>Hyphomicrobiales</taxon>
        <taxon>Nitrobacteraceae</taxon>
        <taxon>Bradyrhizobium</taxon>
    </lineage>
</organism>
<dbReference type="Gene3D" id="3.10.450.50">
    <property type="match status" value="1"/>
</dbReference>
<dbReference type="SUPFAM" id="SSF54427">
    <property type="entry name" value="NTF2-like"/>
    <property type="match status" value="1"/>
</dbReference>
<sequence>MRISYVISFVSCLLVSVFSIPAKADDANLKQEVEKVAAAYVDSFNKHDPAGIAARYTADGMVVNPTGSHTDIAEIYKGIFKTGCDHSDVTIDQVSPLGADAALGVGEYHLSGKNQSGEPINIVGRWTAVYVRDGEGLKIRMLSAFPKAPPPKD</sequence>
<evidence type="ECO:0000256" key="1">
    <source>
        <dbReference type="SAM" id="SignalP"/>
    </source>
</evidence>
<dbReference type="EMBL" id="LNCU01000098">
    <property type="protein sequence ID" value="KWV49910.1"/>
    <property type="molecule type" value="Genomic_DNA"/>
</dbReference>
<feature type="chain" id="PRO_5007178949" description="DUF4440 domain-containing protein" evidence="1">
    <location>
        <begin position="25"/>
        <end position="153"/>
    </location>
</feature>
<proteinExistence type="predicted"/>
<comment type="caution">
    <text evidence="3">The sequence shown here is derived from an EMBL/GenBank/DDBJ whole genome shotgun (WGS) entry which is preliminary data.</text>
</comment>
<evidence type="ECO:0000313" key="3">
    <source>
        <dbReference type="EMBL" id="KWV49910.1"/>
    </source>
</evidence>
<dbReference type="Pfam" id="PF14534">
    <property type="entry name" value="DUF4440"/>
    <property type="match status" value="1"/>
</dbReference>
<gene>
    <name evidence="3" type="ORF">AS156_15430</name>
</gene>
<protein>
    <recommendedName>
        <fullName evidence="2">DUF4440 domain-containing protein</fullName>
    </recommendedName>
</protein>
<keyword evidence="1" id="KW-0732">Signal</keyword>
<keyword evidence="4" id="KW-1185">Reference proteome</keyword>